<dbReference type="AlphaFoldDB" id="A0A0D2KX12"/>
<dbReference type="EMBL" id="KN817581">
    <property type="protein sequence ID" value="KJA19117.1"/>
    <property type="molecule type" value="Genomic_DNA"/>
</dbReference>
<dbReference type="OrthoDB" id="3054012at2759"/>
<gene>
    <name evidence="1" type="ORF">HYPSUDRAFT_204857</name>
</gene>
<name>A0A0D2KX12_HYPSF</name>
<reference evidence="2" key="1">
    <citation type="submission" date="2014-04" db="EMBL/GenBank/DDBJ databases">
        <title>Evolutionary Origins and Diversification of the Mycorrhizal Mutualists.</title>
        <authorList>
            <consortium name="DOE Joint Genome Institute"/>
            <consortium name="Mycorrhizal Genomics Consortium"/>
            <person name="Kohler A."/>
            <person name="Kuo A."/>
            <person name="Nagy L.G."/>
            <person name="Floudas D."/>
            <person name="Copeland A."/>
            <person name="Barry K.W."/>
            <person name="Cichocki N."/>
            <person name="Veneault-Fourrey C."/>
            <person name="LaButti K."/>
            <person name="Lindquist E.A."/>
            <person name="Lipzen A."/>
            <person name="Lundell T."/>
            <person name="Morin E."/>
            <person name="Murat C."/>
            <person name="Riley R."/>
            <person name="Ohm R."/>
            <person name="Sun H."/>
            <person name="Tunlid A."/>
            <person name="Henrissat B."/>
            <person name="Grigoriev I.V."/>
            <person name="Hibbett D.S."/>
            <person name="Martin F."/>
        </authorList>
    </citation>
    <scope>NUCLEOTIDE SEQUENCE [LARGE SCALE GENOMIC DNA]</scope>
    <source>
        <strain evidence="2">FD-334 SS-4</strain>
    </source>
</reference>
<accession>A0A0D2KX12</accession>
<evidence type="ECO:0000313" key="2">
    <source>
        <dbReference type="Proteomes" id="UP000054270"/>
    </source>
</evidence>
<proteinExistence type="predicted"/>
<sequence length="115" mass="12752">MQSSTQRQDPPSPTLRVVVPNLSFPSRPCGYSPWAVPSASLPTVCTRYDVPLVYSNASTAAGAHQLQPPVNVAGSSFHTQSDTAKWIGYFLSRQASRLRLNLKRAKLNLYNLRHR</sequence>
<organism evidence="1 2">
    <name type="scientific">Hypholoma sublateritium (strain FD-334 SS-4)</name>
    <dbReference type="NCBI Taxonomy" id="945553"/>
    <lineage>
        <taxon>Eukaryota</taxon>
        <taxon>Fungi</taxon>
        <taxon>Dikarya</taxon>
        <taxon>Basidiomycota</taxon>
        <taxon>Agaricomycotina</taxon>
        <taxon>Agaricomycetes</taxon>
        <taxon>Agaricomycetidae</taxon>
        <taxon>Agaricales</taxon>
        <taxon>Agaricineae</taxon>
        <taxon>Strophariaceae</taxon>
        <taxon>Hypholoma</taxon>
    </lineage>
</organism>
<protein>
    <submittedName>
        <fullName evidence="1">Uncharacterized protein</fullName>
    </submittedName>
</protein>
<dbReference type="Proteomes" id="UP000054270">
    <property type="component" value="Unassembled WGS sequence"/>
</dbReference>
<evidence type="ECO:0000313" key="1">
    <source>
        <dbReference type="EMBL" id="KJA19117.1"/>
    </source>
</evidence>
<keyword evidence="2" id="KW-1185">Reference proteome</keyword>